<dbReference type="PROSITE" id="PS50943">
    <property type="entry name" value="HTH_CROC1"/>
    <property type="match status" value="1"/>
</dbReference>
<gene>
    <name evidence="2" type="ORF">SKA53_00255</name>
</gene>
<dbReference type="SUPFAM" id="SSF47413">
    <property type="entry name" value="lambda repressor-like DNA-binding domains"/>
    <property type="match status" value="1"/>
</dbReference>
<dbReference type="Gene3D" id="1.10.260.40">
    <property type="entry name" value="lambda repressor-like DNA-binding domains"/>
    <property type="match status" value="1"/>
</dbReference>
<dbReference type="EMBL" id="AAMS01000010">
    <property type="protein sequence ID" value="EAQ05361.1"/>
    <property type="molecule type" value="Genomic_DNA"/>
</dbReference>
<accession>A3V8Z8</accession>
<dbReference type="InterPro" id="IPR010982">
    <property type="entry name" value="Lambda_DNA-bd_dom_sf"/>
</dbReference>
<dbReference type="STRING" id="314232.SKA53_00255"/>
<comment type="caution">
    <text evidence="2">The sequence shown here is derived from an EMBL/GenBank/DDBJ whole genome shotgun (WGS) entry which is preliminary data.</text>
</comment>
<reference evidence="2 3" key="1">
    <citation type="submission" date="2006-01" db="EMBL/GenBank/DDBJ databases">
        <authorList>
            <person name="Hagstrom A."/>
            <person name="Ferriera S."/>
            <person name="Johnson J."/>
            <person name="Kravitz S."/>
            <person name="Halpern A."/>
            <person name="Remington K."/>
            <person name="Beeson K."/>
            <person name="Tran B."/>
            <person name="Rogers Y.-H."/>
            <person name="Friedman R."/>
            <person name="Venter J.C."/>
        </authorList>
    </citation>
    <scope>NUCLEOTIDE SEQUENCE [LARGE SCALE GENOMIC DNA]</scope>
    <source>
        <strain evidence="2 3">SKA53</strain>
    </source>
</reference>
<dbReference type="Proteomes" id="UP000004507">
    <property type="component" value="Unassembled WGS sequence"/>
</dbReference>
<dbReference type="Pfam" id="PF13560">
    <property type="entry name" value="HTH_31"/>
    <property type="match status" value="1"/>
</dbReference>
<evidence type="ECO:0000259" key="1">
    <source>
        <dbReference type="PROSITE" id="PS50943"/>
    </source>
</evidence>
<protein>
    <recommendedName>
        <fullName evidence="1">HTH cro/C1-type domain-containing protein</fullName>
    </recommendedName>
</protein>
<dbReference type="OrthoDB" id="7861047at2"/>
<feature type="domain" description="HTH cro/C1-type" evidence="1">
    <location>
        <begin position="14"/>
        <end position="68"/>
    </location>
</feature>
<dbReference type="CDD" id="cd00093">
    <property type="entry name" value="HTH_XRE"/>
    <property type="match status" value="1"/>
</dbReference>
<evidence type="ECO:0000313" key="3">
    <source>
        <dbReference type="Proteomes" id="UP000004507"/>
    </source>
</evidence>
<proteinExistence type="predicted"/>
<dbReference type="HOGENOM" id="CLU_2343349_0_0_5"/>
<organism evidence="2 3">
    <name type="scientific">Yoonia vestfoldensis SKA53</name>
    <dbReference type="NCBI Taxonomy" id="314232"/>
    <lineage>
        <taxon>Bacteria</taxon>
        <taxon>Pseudomonadati</taxon>
        <taxon>Pseudomonadota</taxon>
        <taxon>Alphaproteobacteria</taxon>
        <taxon>Rhodobacterales</taxon>
        <taxon>Paracoccaceae</taxon>
        <taxon>Yoonia</taxon>
    </lineage>
</organism>
<keyword evidence="3" id="KW-1185">Reference proteome</keyword>
<name>A3V8Z8_9RHOB</name>
<dbReference type="SMART" id="SM00530">
    <property type="entry name" value="HTH_XRE"/>
    <property type="match status" value="1"/>
</dbReference>
<evidence type="ECO:0000313" key="2">
    <source>
        <dbReference type="EMBL" id="EAQ05361.1"/>
    </source>
</evidence>
<sequence length="97" mass="10632">MSSRTDEMKISIVLRAARSGLGISQADLASELGVSQSTITRCERGAGSFPANILLRAISFFRAHDIDITGVLEDNPTVVFRSQMFETLEKNRETSPD</sequence>
<dbReference type="InterPro" id="IPR001387">
    <property type="entry name" value="Cro/C1-type_HTH"/>
</dbReference>
<dbReference type="AlphaFoldDB" id="A3V8Z8"/>
<dbReference type="GO" id="GO:0003677">
    <property type="term" value="F:DNA binding"/>
    <property type="evidence" value="ECO:0007669"/>
    <property type="project" value="InterPro"/>
</dbReference>